<dbReference type="RefSeq" id="WP_185047617.1">
    <property type="nucleotide sequence ID" value="NZ_BAABIX010000013.1"/>
</dbReference>
<evidence type="ECO:0000313" key="2">
    <source>
        <dbReference type="EMBL" id="MBB5130788.1"/>
    </source>
</evidence>
<dbReference type="Gene3D" id="2.60.40.1240">
    <property type="match status" value="1"/>
</dbReference>
<dbReference type="InterPro" id="IPR029050">
    <property type="entry name" value="Immunoprotect_excell_Ig-like"/>
</dbReference>
<evidence type="ECO:0008006" key="4">
    <source>
        <dbReference type="Google" id="ProtNLM"/>
    </source>
</evidence>
<name>A0A840NT85_9ACTN</name>
<keyword evidence="3" id="KW-1185">Reference proteome</keyword>
<protein>
    <recommendedName>
        <fullName evidence="4">DUF4352 domain-containing protein</fullName>
    </recommendedName>
</protein>
<keyword evidence="1" id="KW-0732">Signal</keyword>
<evidence type="ECO:0000256" key="1">
    <source>
        <dbReference type="ARBA" id="ARBA00022729"/>
    </source>
</evidence>
<dbReference type="Proteomes" id="UP000578449">
    <property type="component" value="Unassembled WGS sequence"/>
</dbReference>
<gene>
    <name evidence="2" type="ORF">HNP84_000476</name>
</gene>
<accession>A0A840NT85</accession>
<reference evidence="2 3" key="1">
    <citation type="submission" date="2020-08" db="EMBL/GenBank/DDBJ databases">
        <title>Genomic Encyclopedia of Type Strains, Phase IV (KMG-IV): sequencing the most valuable type-strain genomes for metagenomic binning, comparative biology and taxonomic classification.</title>
        <authorList>
            <person name="Goeker M."/>
        </authorList>
    </citation>
    <scope>NUCLEOTIDE SEQUENCE [LARGE SCALE GENOMIC DNA]</scope>
    <source>
        <strain evidence="2 3">DSM 45615</strain>
    </source>
</reference>
<dbReference type="EMBL" id="JACHGN010000001">
    <property type="protein sequence ID" value="MBB5130788.1"/>
    <property type="molecule type" value="Genomic_DNA"/>
</dbReference>
<comment type="caution">
    <text evidence="2">The sequence shown here is derived from an EMBL/GenBank/DDBJ whole genome shotgun (WGS) entry which is preliminary data.</text>
</comment>
<dbReference type="AlphaFoldDB" id="A0A840NT85"/>
<organism evidence="2 3">
    <name type="scientific">Thermocatellispora tengchongensis</name>
    <dbReference type="NCBI Taxonomy" id="1073253"/>
    <lineage>
        <taxon>Bacteria</taxon>
        <taxon>Bacillati</taxon>
        <taxon>Actinomycetota</taxon>
        <taxon>Actinomycetes</taxon>
        <taxon>Streptosporangiales</taxon>
        <taxon>Streptosporangiaceae</taxon>
        <taxon>Thermocatellispora</taxon>
    </lineage>
</organism>
<sequence>MSPAEGGGSRRRWIVGAALTLLLAVGVTIVWRAGGLEAAAEKVDRIGFGTIVEGQRFALDVRGAAYATVDPLPSFGDPEPGRFLVLDLKVENVSRLPATVRDLTASLFVRVGGYEMNRFGDISGATVVRDGRSSRSQLHPGLGESVRVVYKVPERVPVPERVDVRVRDEEYTGGFGSDLPEWRPGEDLAVVSGRVRR</sequence>
<evidence type="ECO:0000313" key="3">
    <source>
        <dbReference type="Proteomes" id="UP000578449"/>
    </source>
</evidence>
<proteinExistence type="predicted"/>